<dbReference type="RefSeq" id="WP_147959638.1">
    <property type="nucleotide sequence ID" value="NZ_CP120983.1"/>
</dbReference>
<dbReference type="SMART" id="SM00091">
    <property type="entry name" value="PAS"/>
    <property type="match status" value="1"/>
</dbReference>
<keyword evidence="1" id="KW-0472">Membrane</keyword>
<dbReference type="Proteomes" id="UP001224433">
    <property type="component" value="Chromosome"/>
</dbReference>
<organism evidence="5 6">
    <name type="scientific">Streptomyces glycanivorans</name>
    <dbReference type="NCBI Taxonomy" id="3033808"/>
    <lineage>
        <taxon>Bacteria</taxon>
        <taxon>Bacillati</taxon>
        <taxon>Actinomycetota</taxon>
        <taxon>Actinomycetes</taxon>
        <taxon>Kitasatosporales</taxon>
        <taxon>Streptomycetaceae</taxon>
        <taxon>Streptomyces</taxon>
    </lineage>
</organism>
<dbReference type="InterPro" id="IPR035919">
    <property type="entry name" value="EAL_sf"/>
</dbReference>
<feature type="transmembrane region" description="Helical" evidence="1">
    <location>
        <begin position="187"/>
        <end position="205"/>
    </location>
</feature>
<feature type="transmembrane region" description="Helical" evidence="1">
    <location>
        <begin position="20"/>
        <end position="41"/>
    </location>
</feature>
<dbReference type="SUPFAM" id="SSF55785">
    <property type="entry name" value="PYP-like sensor domain (PAS domain)"/>
    <property type="match status" value="1"/>
</dbReference>
<dbReference type="SMART" id="SM00267">
    <property type="entry name" value="GGDEF"/>
    <property type="match status" value="1"/>
</dbReference>
<dbReference type="PROSITE" id="PS50887">
    <property type="entry name" value="GGDEF"/>
    <property type="match status" value="1"/>
</dbReference>
<proteinExistence type="predicted"/>
<evidence type="ECO:0000259" key="3">
    <source>
        <dbReference type="PROSITE" id="PS50883"/>
    </source>
</evidence>
<dbReference type="Pfam" id="PF08448">
    <property type="entry name" value="PAS_4"/>
    <property type="match status" value="1"/>
</dbReference>
<dbReference type="Gene3D" id="3.30.450.20">
    <property type="entry name" value="PAS domain"/>
    <property type="match status" value="1"/>
</dbReference>
<sequence>MSALGALLSRQPAAGRTPGLRAQLVLAVVCAGYAVGAAVGWGSPGVALFMGDFGLSVAALIAAVSCFLYARVGGGRFRPAWLLFSLSSAMAAGGNAVWGWYEVVLGREVPSPSLADLFFLCFAPPAIVGLLVLAKRPVTRAGWVCLVLDAWLIGGSLLTLSWSLALAHTAQVANAEGESVARAALSLAYPLLDIVLVSMVLALHFRRVSMNRSAVNTAIAGLALTVLCDALFTAPLLRSSYHSGQLLDAGWFAGSLLLAYAPWGAHRGQDNAVEAAFPEPRSASRPIAGSLAALTPYLAAAVCTLGILYNVVEGRRVDRVVVLTGCTVVLALVLRQAIMLLDNIALNQELAQKESHFRSLVQGSSDVIMIAEPSGVLRYVSPAAAGVYRRDAEDLMGTELSSIIHPDDLGGVVHELRRFLAAPARDEPTTRIECRFGSGTGDWLHVESTVNRHQGGLLLNSRDVTERVRLQAQLQHNAEHDPLTDLPNRALFTTRVGQALGGRRAGDPGTAVLFIDLDGFKAVNDSVGHQAGDELLVQAARRLQESVRASDTAARLGGDEFAALIVGDGTRDQAAREYQVHEIADRLRLRLSQPYRIGTGEVRVAASIGVAFAEPSITPKDLMRNADLAMYRAKANGKGRVELYAPQMQADVVRRSELAARLRTALRDGEFALLHQPVVHLASGTVAAVAAQARWRSAQGILFTPAEFLRVSEDSERAAELGTWLLEEAVEQAADRSRAGHPVSVSVRVSAARLLDRALPPGSVEALLTRHGLPSGALMIEVGDNDPRISFDELEQRLVALRRLGVRIALDGFGSGYAAVNALRRLPIDVLKLDRCLVEGVVESARLHKITSGLLRIAGDLGMQSVADGVDVPEQVRALRAMGCTHGQGMAFAGPLDEYRLRRTLIRGKYPVPGIVPAAQPVLAGGVIPLQGRSHDETPVPPT</sequence>
<feature type="transmembrane region" description="Helical" evidence="1">
    <location>
        <begin position="287"/>
        <end position="308"/>
    </location>
</feature>
<dbReference type="Pfam" id="PF00563">
    <property type="entry name" value="EAL"/>
    <property type="match status" value="1"/>
</dbReference>
<dbReference type="InterPro" id="IPR000160">
    <property type="entry name" value="GGDEF_dom"/>
</dbReference>
<dbReference type="InterPro" id="IPR035965">
    <property type="entry name" value="PAS-like_dom_sf"/>
</dbReference>
<dbReference type="Gene3D" id="3.20.20.450">
    <property type="entry name" value="EAL domain"/>
    <property type="match status" value="1"/>
</dbReference>
<name>A0ABY9J8L1_9ACTN</name>
<protein>
    <submittedName>
        <fullName evidence="5">EAL domain-containing protein</fullName>
    </submittedName>
</protein>
<keyword evidence="6" id="KW-1185">Reference proteome</keyword>
<dbReference type="EMBL" id="CP120983">
    <property type="protein sequence ID" value="WLQ64013.1"/>
    <property type="molecule type" value="Genomic_DNA"/>
</dbReference>
<dbReference type="Pfam" id="PF00990">
    <property type="entry name" value="GGDEF"/>
    <property type="match status" value="1"/>
</dbReference>
<dbReference type="InterPro" id="IPR029787">
    <property type="entry name" value="Nucleotide_cyclase"/>
</dbReference>
<dbReference type="PANTHER" id="PTHR44757">
    <property type="entry name" value="DIGUANYLATE CYCLASE DGCP"/>
    <property type="match status" value="1"/>
</dbReference>
<dbReference type="PROSITE" id="PS50883">
    <property type="entry name" value="EAL"/>
    <property type="match status" value="1"/>
</dbReference>
<dbReference type="InterPro" id="IPR001633">
    <property type="entry name" value="EAL_dom"/>
</dbReference>
<reference evidence="5 6" key="1">
    <citation type="submission" date="2023-03" db="EMBL/GenBank/DDBJ databases">
        <title>Isolation and description of six Streptomyces strains from soil environments, able to metabolize different microbial glucans.</title>
        <authorList>
            <person name="Widen T."/>
            <person name="Larsbrink J."/>
        </authorList>
    </citation>
    <scope>NUCLEOTIDE SEQUENCE [LARGE SCALE GENOMIC DNA]</scope>
    <source>
        <strain evidence="5 6">Alt3</strain>
    </source>
</reference>
<keyword evidence="1" id="KW-1133">Transmembrane helix</keyword>
<dbReference type="CDD" id="cd01948">
    <property type="entry name" value="EAL"/>
    <property type="match status" value="1"/>
</dbReference>
<evidence type="ECO:0000259" key="2">
    <source>
        <dbReference type="PROSITE" id="PS50112"/>
    </source>
</evidence>
<dbReference type="PANTHER" id="PTHR44757:SF2">
    <property type="entry name" value="BIOFILM ARCHITECTURE MAINTENANCE PROTEIN MBAA"/>
    <property type="match status" value="1"/>
</dbReference>
<feature type="domain" description="PAS" evidence="2">
    <location>
        <begin position="353"/>
        <end position="423"/>
    </location>
</feature>
<dbReference type="SUPFAM" id="SSF141868">
    <property type="entry name" value="EAL domain-like"/>
    <property type="match status" value="1"/>
</dbReference>
<accession>A0ABY9J8L1</accession>
<dbReference type="InterPro" id="IPR000014">
    <property type="entry name" value="PAS"/>
</dbReference>
<dbReference type="SUPFAM" id="SSF55073">
    <property type="entry name" value="Nucleotide cyclase"/>
    <property type="match status" value="1"/>
</dbReference>
<dbReference type="Gene3D" id="3.30.70.270">
    <property type="match status" value="1"/>
</dbReference>
<dbReference type="PROSITE" id="PS50112">
    <property type="entry name" value="PAS"/>
    <property type="match status" value="1"/>
</dbReference>
<evidence type="ECO:0000313" key="6">
    <source>
        <dbReference type="Proteomes" id="UP001224433"/>
    </source>
</evidence>
<dbReference type="InterPro" id="IPR013656">
    <property type="entry name" value="PAS_4"/>
</dbReference>
<evidence type="ECO:0000313" key="5">
    <source>
        <dbReference type="EMBL" id="WLQ64013.1"/>
    </source>
</evidence>
<evidence type="ECO:0000256" key="1">
    <source>
        <dbReference type="SAM" id="Phobius"/>
    </source>
</evidence>
<dbReference type="CDD" id="cd01949">
    <property type="entry name" value="GGDEF"/>
    <property type="match status" value="1"/>
</dbReference>
<feature type="transmembrane region" description="Helical" evidence="1">
    <location>
        <begin position="47"/>
        <end position="69"/>
    </location>
</feature>
<dbReference type="InterPro" id="IPR043128">
    <property type="entry name" value="Rev_trsase/Diguanyl_cyclase"/>
</dbReference>
<feature type="domain" description="GGDEF" evidence="4">
    <location>
        <begin position="508"/>
        <end position="646"/>
    </location>
</feature>
<dbReference type="SMART" id="SM00052">
    <property type="entry name" value="EAL"/>
    <property type="match status" value="1"/>
</dbReference>
<feature type="transmembrane region" description="Helical" evidence="1">
    <location>
        <begin position="141"/>
        <end position="167"/>
    </location>
</feature>
<dbReference type="InterPro" id="IPR052155">
    <property type="entry name" value="Biofilm_reg_signaling"/>
</dbReference>
<feature type="transmembrane region" description="Helical" evidence="1">
    <location>
        <begin position="217"/>
        <end position="237"/>
    </location>
</feature>
<evidence type="ECO:0000259" key="4">
    <source>
        <dbReference type="PROSITE" id="PS50887"/>
    </source>
</evidence>
<dbReference type="NCBIfam" id="TIGR00229">
    <property type="entry name" value="sensory_box"/>
    <property type="match status" value="1"/>
</dbReference>
<dbReference type="NCBIfam" id="TIGR00254">
    <property type="entry name" value="GGDEF"/>
    <property type="match status" value="1"/>
</dbReference>
<feature type="domain" description="EAL" evidence="3">
    <location>
        <begin position="655"/>
        <end position="909"/>
    </location>
</feature>
<feature type="transmembrane region" description="Helical" evidence="1">
    <location>
        <begin position="113"/>
        <end position="134"/>
    </location>
</feature>
<keyword evidence="1" id="KW-0812">Transmembrane</keyword>
<feature type="transmembrane region" description="Helical" evidence="1">
    <location>
        <begin position="320"/>
        <end position="341"/>
    </location>
</feature>
<feature type="transmembrane region" description="Helical" evidence="1">
    <location>
        <begin position="81"/>
        <end position="101"/>
    </location>
</feature>
<dbReference type="CDD" id="cd00130">
    <property type="entry name" value="PAS"/>
    <property type="match status" value="1"/>
</dbReference>
<gene>
    <name evidence="5" type="ORF">P8A20_10605</name>
</gene>